<sequence>ITIVIMAALHAQRRASIASQRSDSKSVPSFSSEALRGMRLVRPASSRVARSTTARSRRPPQVKAVIEAPALRYEPATKARTNTVLSIILGGGAGTRLFPLTKQRAKPAVPIGGAYRLIDVPMSNCINSGISKIYILTQFNSTSLNRHLARAYNMGSGVRFGGDGFVEVLAATQTPTDKEWFQGTADAVRQYSWLLEDTKNRAIEDVLILSGDHLYRMDYMKFVNYHRETNADVTIGCIAYGSDRAKEFGLMKIDDKRRVMSFAEKPKTAEALDAMKVDTTVLGLTADEAAEKPYIASMGIYVFKKSVLVKLLNETYAKANDFGGEIIPEAAKDHNVVAYPFYGYWEDIGTIKSFFEENLKLCRHPATFEFYDPQSPIYTSPRVLPPATVRNCKVSDAIIAQGSFVADSTINNAVVGIRSIIGTGCTIQDALIMGADYYESDEQRAVLLASGGVPVGIGANSLISNAIIDKNARVGKNVKIINKDGISEGTREAEGIYIRSGIVVIDKGAKVPDNATI</sequence>
<dbReference type="PROSITE" id="PS00808">
    <property type="entry name" value="ADP_GLC_PYROPHOSPH_1"/>
    <property type="match status" value="1"/>
</dbReference>
<dbReference type="GO" id="GO:0008878">
    <property type="term" value="F:glucose-1-phosphate adenylyltransferase activity"/>
    <property type="evidence" value="ECO:0007669"/>
    <property type="project" value="UniProtKB-EC"/>
</dbReference>
<keyword evidence="9" id="KW-0750">Starch biosynthesis</keyword>
<evidence type="ECO:0000259" key="10">
    <source>
        <dbReference type="Pfam" id="PF00483"/>
    </source>
</evidence>
<comment type="function">
    <text evidence="9">This protein plays a role in synthesis of starch. It catalyzes the synthesis of the activated glycosyl donor, ADP-glucose from Glc-1-P and ATP.</text>
</comment>
<comment type="pathway">
    <text evidence="9">Glycan biosynthesis; starch biosynthesis.</text>
</comment>
<dbReference type="InterPro" id="IPR005835">
    <property type="entry name" value="NTP_transferase_dom"/>
</dbReference>
<evidence type="ECO:0000256" key="4">
    <source>
        <dbReference type="ARBA" id="ARBA00022533"/>
    </source>
</evidence>
<dbReference type="InterPro" id="IPR011004">
    <property type="entry name" value="Trimer_LpxA-like_sf"/>
</dbReference>
<keyword evidence="9" id="KW-0150">Chloroplast</keyword>
<dbReference type="PROSITE" id="PS00810">
    <property type="entry name" value="ADP_GLC_PYROPHOSPH_3"/>
    <property type="match status" value="1"/>
</dbReference>
<evidence type="ECO:0000256" key="8">
    <source>
        <dbReference type="ARBA" id="ARBA00022840"/>
    </source>
</evidence>
<reference evidence="11" key="1">
    <citation type="journal article" date="2021" name="Proc. Natl. Acad. Sci. U.S.A.">
        <title>Three genomes in the algal genus Volvox reveal the fate of a haploid sex-determining region after a transition to homothallism.</title>
        <authorList>
            <person name="Yamamoto K."/>
            <person name="Hamaji T."/>
            <person name="Kawai-Toyooka H."/>
            <person name="Matsuzaki R."/>
            <person name="Takahashi F."/>
            <person name="Nishimura Y."/>
            <person name="Kawachi M."/>
            <person name="Noguchi H."/>
            <person name="Minakuchi Y."/>
            <person name="Umen J.G."/>
            <person name="Toyoda A."/>
            <person name="Nozaki H."/>
        </authorList>
    </citation>
    <scope>NUCLEOTIDE SEQUENCE</scope>
    <source>
        <strain evidence="11">NIES-3780</strain>
    </source>
</reference>
<keyword evidence="5 9" id="KW-0808">Transferase</keyword>
<dbReference type="EMBL" id="BNCO01000058">
    <property type="protein sequence ID" value="GIL63521.1"/>
    <property type="molecule type" value="Genomic_DNA"/>
</dbReference>
<dbReference type="Proteomes" id="UP000747399">
    <property type="component" value="Unassembled WGS sequence"/>
</dbReference>
<evidence type="ECO:0000256" key="3">
    <source>
        <dbReference type="ARBA" id="ARBA00012460"/>
    </source>
</evidence>
<keyword evidence="9" id="KW-0934">Plastid</keyword>
<evidence type="ECO:0000256" key="5">
    <source>
        <dbReference type="ARBA" id="ARBA00022679"/>
    </source>
</evidence>
<dbReference type="AlphaFoldDB" id="A0A8J4F7K3"/>
<proteinExistence type="inferred from homology"/>
<dbReference type="UniPathway" id="UPA00152"/>
<dbReference type="SUPFAM" id="SSF51161">
    <property type="entry name" value="Trimeric LpxA-like enzymes"/>
    <property type="match status" value="1"/>
</dbReference>
<keyword evidence="12" id="KW-1185">Reference proteome</keyword>
<dbReference type="GO" id="GO:0019252">
    <property type="term" value="P:starch biosynthetic process"/>
    <property type="evidence" value="ECO:0007669"/>
    <property type="project" value="UniProtKB-UniPathway"/>
</dbReference>
<dbReference type="CDD" id="cd04651">
    <property type="entry name" value="LbH_G1P_AT_C"/>
    <property type="match status" value="1"/>
</dbReference>
<dbReference type="Gene3D" id="2.160.10.10">
    <property type="entry name" value="Hexapeptide repeat proteins"/>
    <property type="match status" value="1"/>
</dbReference>
<dbReference type="InterPro" id="IPR029044">
    <property type="entry name" value="Nucleotide-diphossugar_trans"/>
</dbReference>
<dbReference type="Pfam" id="PF00483">
    <property type="entry name" value="NTP_transferase"/>
    <property type="match status" value="1"/>
</dbReference>
<dbReference type="PANTHER" id="PTHR43523:SF12">
    <property type="entry name" value="GLUCOSE-1-PHOSPHATE ADENYLYLTRANSFERASE LARGE SUBUNIT 1, CHLOROPLASTIC-RELATED"/>
    <property type="match status" value="1"/>
</dbReference>
<evidence type="ECO:0000313" key="11">
    <source>
        <dbReference type="EMBL" id="GIL63521.1"/>
    </source>
</evidence>
<name>A0A8J4F7K3_9CHLO</name>
<keyword evidence="6 9" id="KW-0548">Nucleotidyltransferase</keyword>
<dbReference type="PROSITE" id="PS00809">
    <property type="entry name" value="ADP_GLC_PYROPHOSPH_2"/>
    <property type="match status" value="1"/>
</dbReference>
<dbReference type="GO" id="GO:0005978">
    <property type="term" value="P:glycogen biosynthetic process"/>
    <property type="evidence" value="ECO:0007669"/>
    <property type="project" value="InterPro"/>
</dbReference>
<evidence type="ECO:0000256" key="6">
    <source>
        <dbReference type="ARBA" id="ARBA00022695"/>
    </source>
</evidence>
<keyword evidence="8 9" id="KW-0067">ATP-binding</keyword>
<feature type="domain" description="Nucleotidyl transferase" evidence="10">
    <location>
        <begin position="86"/>
        <end position="362"/>
    </location>
</feature>
<comment type="catalytic activity">
    <reaction evidence="1 9">
        <text>alpha-D-glucose 1-phosphate + ATP + H(+) = ADP-alpha-D-glucose + diphosphate</text>
        <dbReference type="Rhea" id="RHEA:12120"/>
        <dbReference type="ChEBI" id="CHEBI:15378"/>
        <dbReference type="ChEBI" id="CHEBI:30616"/>
        <dbReference type="ChEBI" id="CHEBI:33019"/>
        <dbReference type="ChEBI" id="CHEBI:57498"/>
        <dbReference type="ChEBI" id="CHEBI:58601"/>
        <dbReference type="EC" id="2.7.7.27"/>
    </reaction>
</comment>
<dbReference type="Gene3D" id="3.90.550.10">
    <property type="entry name" value="Spore Coat Polysaccharide Biosynthesis Protein SpsA, Chain A"/>
    <property type="match status" value="1"/>
</dbReference>
<dbReference type="PANTHER" id="PTHR43523">
    <property type="entry name" value="GLUCOSE-1-PHOSPHATE ADENYLYLTRANSFERASE-RELATED"/>
    <property type="match status" value="1"/>
</dbReference>
<evidence type="ECO:0000256" key="7">
    <source>
        <dbReference type="ARBA" id="ARBA00022741"/>
    </source>
</evidence>
<keyword evidence="4" id="KW-0021">Allosteric enzyme</keyword>
<dbReference type="EC" id="2.7.7.27" evidence="3 9"/>
<dbReference type="GO" id="GO:0009507">
    <property type="term" value="C:chloroplast"/>
    <property type="evidence" value="ECO:0007669"/>
    <property type="project" value="UniProtKB-SubCell"/>
</dbReference>
<organism evidence="11 12">
    <name type="scientific">Volvox africanus</name>
    <dbReference type="NCBI Taxonomy" id="51714"/>
    <lineage>
        <taxon>Eukaryota</taxon>
        <taxon>Viridiplantae</taxon>
        <taxon>Chlorophyta</taxon>
        <taxon>core chlorophytes</taxon>
        <taxon>Chlorophyceae</taxon>
        <taxon>CS clade</taxon>
        <taxon>Chlamydomonadales</taxon>
        <taxon>Volvocaceae</taxon>
        <taxon>Volvox</taxon>
    </lineage>
</organism>
<keyword evidence="7 9" id="KW-0547">Nucleotide-binding</keyword>
<evidence type="ECO:0000256" key="9">
    <source>
        <dbReference type="RuleBase" id="RU362093"/>
    </source>
</evidence>
<dbReference type="Pfam" id="PF25247">
    <property type="entry name" value="LbH_GLGC"/>
    <property type="match status" value="1"/>
</dbReference>
<dbReference type="GO" id="GO:0005524">
    <property type="term" value="F:ATP binding"/>
    <property type="evidence" value="ECO:0007669"/>
    <property type="project" value="UniProtKB-KW"/>
</dbReference>
<evidence type="ECO:0000256" key="2">
    <source>
        <dbReference type="ARBA" id="ARBA00010443"/>
    </source>
</evidence>
<dbReference type="SUPFAM" id="SSF53448">
    <property type="entry name" value="Nucleotide-diphospho-sugar transferases"/>
    <property type="match status" value="1"/>
</dbReference>
<protein>
    <recommendedName>
        <fullName evidence="3 9">Glucose-1-phosphate adenylyltransferase</fullName>
        <ecNumber evidence="3 9">2.7.7.27</ecNumber>
    </recommendedName>
    <alternativeName>
        <fullName evidence="9">ADP-glucose pyrophosphorylase</fullName>
    </alternativeName>
</protein>
<evidence type="ECO:0000313" key="12">
    <source>
        <dbReference type="Proteomes" id="UP000747399"/>
    </source>
</evidence>
<gene>
    <name evidence="11" type="ORF">Vafri_17571</name>
</gene>
<comment type="subunit">
    <text evidence="9">Heterotetramer.</text>
</comment>
<accession>A0A8J4F7K3</accession>
<comment type="caution">
    <text evidence="11">The sequence shown here is derived from an EMBL/GenBank/DDBJ whole genome shotgun (WGS) entry which is preliminary data.</text>
</comment>
<comment type="subcellular location">
    <subcellularLocation>
        <location evidence="9">Plastid</location>
        <location evidence="9">Chloroplast</location>
    </subcellularLocation>
</comment>
<dbReference type="NCBIfam" id="TIGR02091">
    <property type="entry name" value="glgC"/>
    <property type="match status" value="1"/>
</dbReference>
<dbReference type="InterPro" id="IPR005836">
    <property type="entry name" value="ADP_Glu_pyroP_CS"/>
</dbReference>
<dbReference type="InterPro" id="IPR011831">
    <property type="entry name" value="ADP-Glc_PPase"/>
</dbReference>
<feature type="non-terminal residue" evidence="11">
    <location>
        <position position="517"/>
    </location>
</feature>
<comment type="similarity">
    <text evidence="2 9">Belongs to the bacterial/plant glucose-1-phosphate adenylyltransferase family.</text>
</comment>
<evidence type="ECO:0000256" key="1">
    <source>
        <dbReference type="ARBA" id="ARBA00000956"/>
    </source>
</evidence>
<dbReference type="NCBIfam" id="NF002772">
    <property type="entry name" value="PRK02862.1"/>
    <property type="match status" value="1"/>
</dbReference>
<dbReference type="CDD" id="cd02508">
    <property type="entry name" value="ADP_Glucose_PP"/>
    <property type="match status" value="1"/>
</dbReference>